<name>A0A4S2BA92_STUST</name>
<keyword evidence="1" id="KW-0472">Membrane</keyword>
<dbReference type="EMBL" id="JAODZE010000024">
    <property type="protein sequence ID" value="MDH0148182.1"/>
    <property type="molecule type" value="Genomic_DNA"/>
</dbReference>
<dbReference type="EMBL" id="JAOCDG010000040">
    <property type="protein sequence ID" value="MDH0690021.1"/>
    <property type="molecule type" value="Genomic_DNA"/>
</dbReference>
<sequence length="60" mass="6759">MTLEQLLEVASLFLAIGIGIGWLLTRYGHTALRAFDRMLPPRYLKRTAIRRRSTGSGDTP</sequence>
<dbReference type="Proteomes" id="UP001161139">
    <property type="component" value="Unassembled WGS sequence"/>
</dbReference>
<reference evidence="2" key="1">
    <citation type="submission" date="2022-09" db="EMBL/GenBank/DDBJ databases">
        <title>Intensive care unit water sources are persistently colonized with multi-drug resistant bacteria and are the site of extensive horizontal gene transfer of antibiotic resistance genes.</title>
        <authorList>
            <person name="Diorio-Toth L."/>
        </authorList>
    </citation>
    <scope>NUCLEOTIDE SEQUENCE</scope>
    <source>
        <strain evidence="3">GD03864</strain>
        <strain evidence="2">GD04147</strain>
    </source>
</reference>
<evidence type="ECO:0000256" key="1">
    <source>
        <dbReference type="SAM" id="Phobius"/>
    </source>
</evidence>
<dbReference type="RefSeq" id="WP_014595551.1">
    <property type="nucleotide sequence ID" value="NZ_BCAJ01000004.1"/>
</dbReference>
<keyword evidence="1" id="KW-1133">Transmembrane helix</keyword>
<organism evidence="2 4">
    <name type="scientific">Stutzerimonas stutzeri</name>
    <name type="common">Pseudomonas stutzeri</name>
    <dbReference type="NCBI Taxonomy" id="316"/>
    <lineage>
        <taxon>Bacteria</taxon>
        <taxon>Pseudomonadati</taxon>
        <taxon>Pseudomonadota</taxon>
        <taxon>Gammaproteobacteria</taxon>
        <taxon>Pseudomonadales</taxon>
        <taxon>Pseudomonadaceae</taxon>
        <taxon>Stutzerimonas</taxon>
    </lineage>
</organism>
<proteinExistence type="predicted"/>
<gene>
    <name evidence="2" type="primary">bcsF</name>
    <name evidence="3" type="ORF">N5D09_18175</name>
    <name evidence="2" type="ORF">N7335_17465</name>
</gene>
<accession>A0A4S2BA92</accession>
<feature type="transmembrane region" description="Helical" evidence="1">
    <location>
        <begin position="6"/>
        <end position="25"/>
    </location>
</feature>
<dbReference type="Pfam" id="PF11120">
    <property type="entry name" value="CBP_BcsF"/>
    <property type="match status" value="1"/>
</dbReference>
<evidence type="ECO:0000313" key="4">
    <source>
        <dbReference type="Proteomes" id="UP001158076"/>
    </source>
</evidence>
<comment type="caution">
    <text evidence="2">The sequence shown here is derived from an EMBL/GenBank/DDBJ whole genome shotgun (WGS) entry which is preliminary data.</text>
</comment>
<protein>
    <submittedName>
        <fullName evidence="2">Cellulose biosynthesis protein BcsF</fullName>
    </submittedName>
</protein>
<evidence type="ECO:0000313" key="3">
    <source>
        <dbReference type="EMBL" id="MDH0690021.1"/>
    </source>
</evidence>
<dbReference type="InterPro" id="IPR019995">
    <property type="entry name" value="Cellulose_BcsF/YhjT"/>
</dbReference>
<evidence type="ECO:0000313" key="2">
    <source>
        <dbReference type="EMBL" id="MDH0148182.1"/>
    </source>
</evidence>
<dbReference type="AlphaFoldDB" id="A0A4S2BA92"/>
<dbReference type="Proteomes" id="UP001158076">
    <property type="component" value="Unassembled WGS sequence"/>
</dbReference>
<keyword evidence="1" id="KW-0812">Transmembrane</keyword>